<dbReference type="InterPro" id="IPR017441">
    <property type="entry name" value="Protein_kinase_ATP_BS"/>
</dbReference>
<name>X0T193_9ZZZZ</name>
<dbReference type="GO" id="GO:0004674">
    <property type="term" value="F:protein serine/threonine kinase activity"/>
    <property type="evidence" value="ECO:0007669"/>
    <property type="project" value="InterPro"/>
</dbReference>
<protein>
    <recommendedName>
        <fullName evidence="2">Protein kinase domain-containing protein</fullName>
    </recommendedName>
</protein>
<comment type="caution">
    <text evidence="3">The sequence shown here is derived from an EMBL/GenBank/DDBJ whole genome shotgun (WGS) entry which is preliminary data.</text>
</comment>
<dbReference type="Pfam" id="PF00069">
    <property type="entry name" value="Pkinase"/>
    <property type="match status" value="1"/>
</dbReference>
<feature type="domain" description="Protein kinase" evidence="2">
    <location>
        <begin position="31"/>
        <end position="158"/>
    </location>
</feature>
<feature type="non-terminal residue" evidence="3">
    <location>
        <position position="158"/>
    </location>
</feature>
<dbReference type="AlphaFoldDB" id="X0T193"/>
<accession>X0T193</accession>
<dbReference type="SUPFAM" id="SSF56112">
    <property type="entry name" value="Protein kinase-like (PK-like)"/>
    <property type="match status" value="1"/>
</dbReference>
<organism evidence="3">
    <name type="scientific">marine sediment metagenome</name>
    <dbReference type="NCBI Taxonomy" id="412755"/>
    <lineage>
        <taxon>unclassified sequences</taxon>
        <taxon>metagenomes</taxon>
        <taxon>ecological metagenomes</taxon>
    </lineage>
</organism>
<sequence>MFQQVNNHAAEPSPSDDLPSNDPTPPQVSDFDLIRIIGEGGFGRVWLATSQATGRLRAVKVISLHGAGSTDPAGREISSITRLEANLGRQHPNLLNIHHVGKTPEHLFYVMDLADDVAGGPGSADAGYRPSSLQSRLESDQLSADECLQYSQQLLAGL</sequence>
<dbReference type="GO" id="GO:0010506">
    <property type="term" value="P:regulation of autophagy"/>
    <property type="evidence" value="ECO:0007669"/>
    <property type="project" value="InterPro"/>
</dbReference>
<evidence type="ECO:0000256" key="1">
    <source>
        <dbReference type="SAM" id="MobiDB-lite"/>
    </source>
</evidence>
<feature type="region of interest" description="Disordered" evidence="1">
    <location>
        <begin position="1"/>
        <end position="29"/>
    </location>
</feature>
<dbReference type="PROSITE" id="PS50011">
    <property type="entry name" value="PROTEIN_KINASE_DOM"/>
    <property type="match status" value="1"/>
</dbReference>
<dbReference type="GO" id="GO:0005737">
    <property type="term" value="C:cytoplasm"/>
    <property type="evidence" value="ECO:0007669"/>
    <property type="project" value="TreeGrafter"/>
</dbReference>
<evidence type="ECO:0000259" key="2">
    <source>
        <dbReference type="PROSITE" id="PS50011"/>
    </source>
</evidence>
<evidence type="ECO:0000313" key="3">
    <source>
        <dbReference type="EMBL" id="GAF81121.1"/>
    </source>
</evidence>
<dbReference type="InterPro" id="IPR045269">
    <property type="entry name" value="Atg1-like"/>
</dbReference>
<reference evidence="3" key="1">
    <citation type="journal article" date="2014" name="Front. Microbiol.">
        <title>High frequency of phylogenetically diverse reductive dehalogenase-homologous genes in deep subseafloor sedimentary metagenomes.</title>
        <authorList>
            <person name="Kawai M."/>
            <person name="Futagami T."/>
            <person name="Toyoda A."/>
            <person name="Takaki Y."/>
            <person name="Nishi S."/>
            <person name="Hori S."/>
            <person name="Arai W."/>
            <person name="Tsubouchi T."/>
            <person name="Morono Y."/>
            <person name="Uchiyama I."/>
            <person name="Ito T."/>
            <person name="Fujiyama A."/>
            <person name="Inagaki F."/>
            <person name="Takami H."/>
        </authorList>
    </citation>
    <scope>NUCLEOTIDE SEQUENCE</scope>
    <source>
        <strain evidence="3">Expedition CK06-06</strain>
    </source>
</reference>
<dbReference type="GO" id="GO:0005524">
    <property type="term" value="F:ATP binding"/>
    <property type="evidence" value="ECO:0007669"/>
    <property type="project" value="InterPro"/>
</dbReference>
<dbReference type="Gene3D" id="1.10.510.10">
    <property type="entry name" value="Transferase(Phosphotransferase) domain 1"/>
    <property type="match status" value="1"/>
</dbReference>
<feature type="compositionally biased region" description="Low complexity" evidence="1">
    <location>
        <begin position="12"/>
        <end position="21"/>
    </location>
</feature>
<proteinExistence type="predicted"/>
<dbReference type="EMBL" id="BARS01004627">
    <property type="protein sequence ID" value="GAF81121.1"/>
    <property type="molecule type" value="Genomic_DNA"/>
</dbReference>
<dbReference type="PROSITE" id="PS00107">
    <property type="entry name" value="PROTEIN_KINASE_ATP"/>
    <property type="match status" value="1"/>
</dbReference>
<dbReference type="PANTHER" id="PTHR24348:SF68">
    <property type="entry name" value="SERINE_THREONINE-PROTEIN KINASE ATG1C"/>
    <property type="match status" value="1"/>
</dbReference>
<dbReference type="InterPro" id="IPR000719">
    <property type="entry name" value="Prot_kinase_dom"/>
</dbReference>
<dbReference type="PANTHER" id="PTHR24348">
    <property type="entry name" value="SERINE/THREONINE-PROTEIN KINASE UNC-51-RELATED"/>
    <property type="match status" value="1"/>
</dbReference>
<gene>
    <name evidence="3" type="ORF">S01H1_09044</name>
</gene>
<dbReference type="InterPro" id="IPR011009">
    <property type="entry name" value="Kinase-like_dom_sf"/>
</dbReference>